<protein>
    <submittedName>
        <fullName evidence="1">Uncharacterized protein</fullName>
    </submittedName>
</protein>
<evidence type="ECO:0000313" key="2">
    <source>
        <dbReference type="Proteomes" id="UP000242188"/>
    </source>
</evidence>
<name>A0A210QRJ4_MIZYE</name>
<dbReference type="OrthoDB" id="409543at2759"/>
<accession>A0A210QRJ4</accession>
<gene>
    <name evidence="1" type="ORF">KP79_PYT24691</name>
</gene>
<dbReference type="Pfam" id="PF04488">
    <property type="entry name" value="Gly_transf_sug"/>
    <property type="match status" value="1"/>
</dbReference>
<comment type="caution">
    <text evidence="1">The sequence shown here is derived from an EMBL/GenBank/DDBJ whole genome shotgun (WGS) entry which is preliminary data.</text>
</comment>
<dbReference type="Proteomes" id="UP000242188">
    <property type="component" value="Unassembled WGS sequence"/>
</dbReference>
<proteinExistence type="predicted"/>
<dbReference type="InterPro" id="IPR029044">
    <property type="entry name" value="Nucleotide-diphossugar_trans"/>
</dbReference>
<dbReference type="SUPFAM" id="SSF53448">
    <property type="entry name" value="Nucleotide-diphospho-sugar transferases"/>
    <property type="match status" value="1"/>
</dbReference>
<dbReference type="AlphaFoldDB" id="A0A210QRJ4"/>
<dbReference type="Gene3D" id="3.90.550.20">
    <property type="match status" value="1"/>
</dbReference>
<sequence>MRASRFRWRRFFFLSIGLFLLSVFMFYQSLSIEGVTCLDRFVSPRITMDLDDQLVAGHGVRKTASTIRKFVDNKLISSFESDLEGNIIPNSIHYVWCHNRSLHFENYLSILSAWKVMQPDIIELHTKYDIHGGADKYNFWLEDLKKTIPGFVVKAMPNYNNDPACGVWYGIDVLMDRGGIYFSENLFLMQSLRHLRRQESSVGVTDGDWTVSHVMSVDHNRHALVTLKQLLTMKNTEDADNIIPDHYSHCEQLGSDLTIVYENTTCIEIPALYPKDIMYSNTSFAYNVRLILYGESAIVAPKANLPGVIPKIIHLVWFNRKTMDFMMYLSLRSALTFLKPDKVYIHGDKLLEGRYMDKFKKDPRIIMVYREVPRYVFGKDVLYTQHKSDIIRADVLLKYGGIYMDWDVLWLRPIDDLIQTGYDAIVNFDHMPWPDFPDAFNLGVLMAKPGSEFIKRWQAALVDYRSWDFFYNAILLPYKIYERHPHSVHIEKHLQVMCYQLKCHPTFQPGYKNFNREQDFNWKMDTYSVHFTFPDPPALTNASTLRKSHGMFADIGQYILDQPYEFD</sequence>
<keyword evidence="2" id="KW-1185">Reference proteome</keyword>
<evidence type="ECO:0000313" key="1">
    <source>
        <dbReference type="EMBL" id="OWF51341.1"/>
    </source>
</evidence>
<dbReference type="PANTHER" id="PTHR46830">
    <property type="entry name" value="TRANSFERASE, PUTATIVE-RELATED"/>
    <property type="match status" value="1"/>
</dbReference>
<dbReference type="InterPro" id="IPR007577">
    <property type="entry name" value="GlycoTrfase_DXD_sugar-bd_CS"/>
</dbReference>
<reference evidence="1 2" key="1">
    <citation type="journal article" date="2017" name="Nat. Ecol. Evol.">
        <title>Scallop genome provides insights into evolution of bilaterian karyotype and development.</title>
        <authorList>
            <person name="Wang S."/>
            <person name="Zhang J."/>
            <person name="Jiao W."/>
            <person name="Li J."/>
            <person name="Xun X."/>
            <person name="Sun Y."/>
            <person name="Guo X."/>
            <person name="Huan P."/>
            <person name="Dong B."/>
            <person name="Zhang L."/>
            <person name="Hu X."/>
            <person name="Sun X."/>
            <person name="Wang J."/>
            <person name="Zhao C."/>
            <person name="Wang Y."/>
            <person name="Wang D."/>
            <person name="Huang X."/>
            <person name="Wang R."/>
            <person name="Lv J."/>
            <person name="Li Y."/>
            <person name="Zhang Z."/>
            <person name="Liu B."/>
            <person name="Lu W."/>
            <person name="Hui Y."/>
            <person name="Liang J."/>
            <person name="Zhou Z."/>
            <person name="Hou R."/>
            <person name="Li X."/>
            <person name="Liu Y."/>
            <person name="Li H."/>
            <person name="Ning X."/>
            <person name="Lin Y."/>
            <person name="Zhao L."/>
            <person name="Xing Q."/>
            <person name="Dou J."/>
            <person name="Li Y."/>
            <person name="Mao J."/>
            <person name="Guo H."/>
            <person name="Dou H."/>
            <person name="Li T."/>
            <person name="Mu C."/>
            <person name="Jiang W."/>
            <person name="Fu Q."/>
            <person name="Fu X."/>
            <person name="Miao Y."/>
            <person name="Liu J."/>
            <person name="Yu Q."/>
            <person name="Li R."/>
            <person name="Liao H."/>
            <person name="Li X."/>
            <person name="Kong Y."/>
            <person name="Jiang Z."/>
            <person name="Chourrout D."/>
            <person name="Li R."/>
            <person name="Bao Z."/>
        </authorList>
    </citation>
    <scope>NUCLEOTIDE SEQUENCE [LARGE SCALE GENOMIC DNA]</scope>
    <source>
        <strain evidence="1 2">PY_sf001</strain>
    </source>
</reference>
<dbReference type="EMBL" id="NEDP02002280">
    <property type="protein sequence ID" value="OWF51341.1"/>
    <property type="molecule type" value="Genomic_DNA"/>
</dbReference>
<organism evidence="1 2">
    <name type="scientific">Mizuhopecten yessoensis</name>
    <name type="common">Japanese scallop</name>
    <name type="synonym">Patinopecten yessoensis</name>
    <dbReference type="NCBI Taxonomy" id="6573"/>
    <lineage>
        <taxon>Eukaryota</taxon>
        <taxon>Metazoa</taxon>
        <taxon>Spiralia</taxon>
        <taxon>Lophotrochozoa</taxon>
        <taxon>Mollusca</taxon>
        <taxon>Bivalvia</taxon>
        <taxon>Autobranchia</taxon>
        <taxon>Pteriomorphia</taxon>
        <taxon>Pectinida</taxon>
        <taxon>Pectinoidea</taxon>
        <taxon>Pectinidae</taxon>
        <taxon>Mizuhopecten</taxon>
    </lineage>
</organism>
<dbReference type="PANTHER" id="PTHR46830:SF2">
    <property type="entry name" value="ALPHA-1,4-N-ACETYLGLUCOSAMINYLTRANSFERASE"/>
    <property type="match status" value="1"/>
</dbReference>